<comment type="caution">
    <text evidence="1">The sequence shown here is derived from an EMBL/GenBank/DDBJ whole genome shotgun (WGS) entry which is preliminary data.</text>
</comment>
<dbReference type="RefSeq" id="WP_090960863.1">
    <property type="nucleotide sequence ID" value="NZ_FOOA01000003.1"/>
</dbReference>
<protein>
    <submittedName>
        <fullName evidence="1">Uncharacterized protein</fullName>
    </submittedName>
</protein>
<evidence type="ECO:0000313" key="2">
    <source>
        <dbReference type="Proteomes" id="UP000531216"/>
    </source>
</evidence>
<dbReference type="EMBL" id="JACIDO010000003">
    <property type="protein sequence ID" value="MBB3935725.1"/>
    <property type="molecule type" value="Genomic_DNA"/>
</dbReference>
<gene>
    <name evidence="1" type="ORF">GGR05_001869</name>
</gene>
<sequence length="220" mass="24688">MNDPVLTLSLEAADAGGRQSLRRSIRRLGDFSRTVDIALGQFNVRYGVHMTLTQRSLTRAFLEWMRQFDAQRSLADRDRRDFSHFAAGMLLSSLIRNRPVTGGAARPKGGDLARPEEALVAFWPEGVFYFEFCITVLDKVLAEQDLEGIHLSSQALELRSWASFRENVASDPDLAIPFLDLFLGGDPNWDFPKAARFRSALKGRMLDWDKRLTAPAAADA</sequence>
<organism evidence="1 2">
    <name type="scientific">Aureimonas phyllosphaerae</name>
    <dbReference type="NCBI Taxonomy" id="1166078"/>
    <lineage>
        <taxon>Bacteria</taxon>
        <taxon>Pseudomonadati</taxon>
        <taxon>Pseudomonadota</taxon>
        <taxon>Alphaproteobacteria</taxon>
        <taxon>Hyphomicrobiales</taxon>
        <taxon>Aurantimonadaceae</taxon>
        <taxon>Aureimonas</taxon>
    </lineage>
</organism>
<dbReference type="Proteomes" id="UP000531216">
    <property type="component" value="Unassembled WGS sequence"/>
</dbReference>
<accession>A0A7W6BVY4</accession>
<dbReference type="OrthoDB" id="7764972at2"/>
<reference evidence="1 2" key="1">
    <citation type="submission" date="2020-08" db="EMBL/GenBank/DDBJ databases">
        <title>Genomic Encyclopedia of Type Strains, Phase IV (KMG-IV): sequencing the most valuable type-strain genomes for metagenomic binning, comparative biology and taxonomic classification.</title>
        <authorList>
            <person name="Goeker M."/>
        </authorList>
    </citation>
    <scope>NUCLEOTIDE SEQUENCE [LARGE SCALE GENOMIC DNA]</scope>
    <source>
        <strain evidence="1 2">DSM 25024</strain>
    </source>
</reference>
<name>A0A7W6BVY4_9HYPH</name>
<proteinExistence type="predicted"/>
<dbReference type="AlphaFoldDB" id="A0A7W6BVY4"/>
<evidence type="ECO:0000313" key="1">
    <source>
        <dbReference type="EMBL" id="MBB3935725.1"/>
    </source>
</evidence>
<keyword evidence="2" id="KW-1185">Reference proteome</keyword>